<accession>A0A8S0VBT3</accession>
<gene>
    <name evidence="2" type="ORF">OLEA9_A120375</name>
</gene>
<dbReference type="Proteomes" id="UP000594638">
    <property type="component" value="Unassembled WGS sequence"/>
</dbReference>
<organism evidence="2 3">
    <name type="scientific">Olea europaea subsp. europaea</name>
    <dbReference type="NCBI Taxonomy" id="158383"/>
    <lineage>
        <taxon>Eukaryota</taxon>
        <taxon>Viridiplantae</taxon>
        <taxon>Streptophyta</taxon>
        <taxon>Embryophyta</taxon>
        <taxon>Tracheophyta</taxon>
        <taxon>Spermatophyta</taxon>
        <taxon>Magnoliopsida</taxon>
        <taxon>eudicotyledons</taxon>
        <taxon>Gunneridae</taxon>
        <taxon>Pentapetalae</taxon>
        <taxon>asterids</taxon>
        <taxon>lamiids</taxon>
        <taxon>Lamiales</taxon>
        <taxon>Oleaceae</taxon>
        <taxon>Oleeae</taxon>
        <taxon>Olea</taxon>
    </lineage>
</organism>
<evidence type="ECO:0000313" key="2">
    <source>
        <dbReference type="EMBL" id="CAA3031112.1"/>
    </source>
</evidence>
<keyword evidence="1" id="KW-0732">Signal</keyword>
<evidence type="ECO:0000313" key="3">
    <source>
        <dbReference type="Proteomes" id="UP000594638"/>
    </source>
</evidence>
<dbReference type="AlphaFoldDB" id="A0A8S0VBT3"/>
<proteinExistence type="predicted"/>
<feature type="chain" id="PRO_5035798052" evidence="1">
    <location>
        <begin position="16"/>
        <end position="72"/>
    </location>
</feature>
<feature type="non-terminal residue" evidence="2">
    <location>
        <position position="72"/>
    </location>
</feature>
<feature type="signal peptide" evidence="1">
    <location>
        <begin position="1"/>
        <end position="15"/>
    </location>
</feature>
<comment type="caution">
    <text evidence="2">The sequence shown here is derived from an EMBL/GenBank/DDBJ whole genome shotgun (WGS) entry which is preliminary data.</text>
</comment>
<keyword evidence="3" id="KW-1185">Reference proteome</keyword>
<dbReference type="Gramene" id="OE9A120375T1">
    <property type="protein sequence ID" value="OE9A120375C1"/>
    <property type="gene ID" value="OE9A120375"/>
</dbReference>
<dbReference type="EMBL" id="CACTIH010009420">
    <property type="protein sequence ID" value="CAA3031112.1"/>
    <property type="molecule type" value="Genomic_DNA"/>
</dbReference>
<name>A0A8S0VBT3_OLEEU</name>
<sequence>WFASRLVELLRRVKAVVTVSLAVDCCCGRWSTIQNHKGVLAFCFALGGTASPCQYHRHCEFDGGLLTWAMVS</sequence>
<feature type="non-terminal residue" evidence="2">
    <location>
        <position position="1"/>
    </location>
</feature>
<evidence type="ECO:0000256" key="1">
    <source>
        <dbReference type="SAM" id="SignalP"/>
    </source>
</evidence>
<protein>
    <submittedName>
        <fullName evidence="2">Uncharacterized protein</fullName>
    </submittedName>
</protein>
<reference evidence="2 3" key="1">
    <citation type="submission" date="2019-12" db="EMBL/GenBank/DDBJ databases">
        <authorList>
            <person name="Alioto T."/>
            <person name="Alioto T."/>
            <person name="Gomez Garrido J."/>
        </authorList>
    </citation>
    <scope>NUCLEOTIDE SEQUENCE [LARGE SCALE GENOMIC DNA]</scope>
</reference>